<reference evidence="1 2" key="1">
    <citation type="submission" date="2020-08" db="EMBL/GenBank/DDBJ databases">
        <title>Genomic Encyclopedia of Type Strains, Phase IV (KMG-IV): sequencing the most valuable type-strain genomes for metagenomic binning, comparative biology and taxonomic classification.</title>
        <authorList>
            <person name="Goeker M."/>
        </authorList>
    </citation>
    <scope>NUCLEOTIDE SEQUENCE [LARGE SCALE GENOMIC DNA]</scope>
    <source>
        <strain evidence="1 2">DSM 14552</strain>
    </source>
</reference>
<proteinExistence type="predicted"/>
<keyword evidence="2" id="KW-1185">Reference proteome</keyword>
<name>A0A7W6A3J4_9SPHN</name>
<comment type="caution">
    <text evidence="1">The sequence shown here is derived from an EMBL/GenBank/DDBJ whole genome shotgun (WGS) entry which is preliminary data.</text>
</comment>
<dbReference type="EMBL" id="JACICY010000017">
    <property type="protein sequence ID" value="MBB3862605.1"/>
    <property type="molecule type" value="Genomic_DNA"/>
</dbReference>
<evidence type="ECO:0000313" key="2">
    <source>
        <dbReference type="Proteomes" id="UP000562395"/>
    </source>
</evidence>
<sequence length="34" mass="3464">MAFVVVGQDGFLADQAGELRLSSEARGGTEAPPS</sequence>
<accession>A0A7W6A3J4</accession>
<evidence type="ECO:0000313" key="1">
    <source>
        <dbReference type="EMBL" id="MBB3862605.1"/>
    </source>
</evidence>
<organism evidence="1 2">
    <name type="scientific">Novosphingobium hassiacum</name>
    <dbReference type="NCBI Taxonomy" id="173676"/>
    <lineage>
        <taxon>Bacteria</taxon>
        <taxon>Pseudomonadati</taxon>
        <taxon>Pseudomonadota</taxon>
        <taxon>Alphaproteobacteria</taxon>
        <taxon>Sphingomonadales</taxon>
        <taxon>Sphingomonadaceae</taxon>
        <taxon>Novosphingobium</taxon>
    </lineage>
</organism>
<gene>
    <name evidence="1" type="ORF">GGQ88_003907</name>
</gene>
<dbReference type="Proteomes" id="UP000562395">
    <property type="component" value="Unassembled WGS sequence"/>
</dbReference>
<protein>
    <submittedName>
        <fullName evidence="1">Uncharacterized protein</fullName>
    </submittedName>
</protein>
<dbReference type="AlphaFoldDB" id="A0A7W6A3J4"/>